<gene>
    <name evidence="1" type="ORF">PBLR_12852</name>
</gene>
<accession>A0A383RBU8</accession>
<reference evidence="2" key="1">
    <citation type="submission" date="2018-08" db="EMBL/GenBank/DDBJ databases">
        <authorList>
            <person name="Chevrot R."/>
        </authorList>
    </citation>
    <scope>NUCLEOTIDE SEQUENCE [LARGE SCALE GENOMIC DNA]</scope>
</reference>
<sequence length="125" mass="15279">MERVMKSLKIDANATELIAMITFLFPTNGEKERLIHECAEMNMKDINKYVFEYRKQKIKSTMYFSITEFNEYWNESRKKALERLFQEPLHESKLRKMNIDHSERIFQIHSKQPCDIRFMKFLLYL</sequence>
<dbReference type="AlphaFoldDB" id="A0A383RBU8"/>
<dbReference type="EMBL" id="LS992241">
    <property type="protein sequence ID" value="SYX84430.1"/>
    <property type="molecule type" value="Genomic_DNA"/>
</dbReference>
<dbReference type="Proteomes" id="UP000304148">
    <property type="component" value="Chromosome"/>
</dbReference>
<proteinExistence type="predicted"/>
<evidence type="ECO:0000313" key="2">
    <source>
        <dbReference type="Proteomes" id="UP000304148"/>
    </source>
</evidence>
<name>A0A383RBU8_PAEAL</name>
<dbReference type="RefSeq" id="WP_138186354.1">
    <property type="nucleotide sequence ID" value="NZ_LS992241.1"/>
</dbReference>
<protein>
    <submittedName>
        <fullName evidence="1">Uncharacterized protein</fullName>
    </submittedName>
</protein>
<organism evidence="1 2">
    <name type="scientific">Paenibacillus alvei</name>
    <name type="common">Bacillus alvei</name>
    <dbReference type="NCBI Taxonomy" id="44250"/>
    <lineage>
        <taxon>Bacteria</taxon>
        <taxon>Bacillati</taxon>
        <taxon>Bacillota</taxon>
        <taxon>Bacilli</taxon>
        <taxon>Bacillales</taxon>
        <taxon>Paenibacillaceae</taxon>
        <taxon>Paenibacillus</taxon>
    </lineage>
</organism>
<evidence type="ECO:0000313" key="1">
    <source>
        <dbReference type="EMBL" id="SYX84430.1"/>
    </source>
</evidence>